<keyword evidence="2" id="KW-1185">Reference proteome</keyword>
<dbReference type="EMBL" id="KN833689">
    <property type="protein sequence ID" value="KIK29450.1"/>
    <property type="molecule type" value="Genomic_DNA"/>
</dbReference>
<organism evidence="1 2">
    <name type="scientific">Pisolithus microcarpus 441</name>
    <dbReference type="NCBI Taxonomy" id="765257"/>
    <lineage>
        <taxon>Eukaryota</taxon>
        <taxon>Fungi</taxon>
        <taxon>Dikarya</taxon>
        <taxon>Basidiomycota</taxon>
        <taxon>Agaricomycotina</taxon>
        <taxon>Agaricomycetes</taxon>
        <taxon>Agaricomycetidae</taxon>
        <taxon>Boletales</taxon>
        <taxon>Sclerodermatineae</taxon>
        <taxon>Pisolithaceae</taxon>
        <taxon>Pisolithus</taxon>
    </lineage>
</organism>
<dbReference type="AlphaFoldDB" id="A0A0C9YWJ4"/>
<protein>
    <submittedName>
        <fullName evidence="1">Uncharacterized protein</fullName>
    </submittedName>
</protein>
<evidence type="ECO:0000313" key="1">
    <source>
        <dbReference type="EMBL" id="KIK29450.1"/>
    </source>
</evidence>
<proteinExistence type="predicted"/>
<dbReference type="Proteomes" id="UP000054018">
    <property type="component" value="Unassembled WGS sequence"/>
</dbReference>
<reference evidence="1 2" key="1">
    <citation type="submission" date="2014-04" db="EMBL/GenBank/DDBJ databases">
        <authorList>
            <consortium name="DOE Joint Genome Institute"/>
            <person name="Kuo A."/>
            <person name="Kohler A."/>
            <person name="Costa M.D."/>
            <person name="Nagy L.G."/>
            <person name="Floudas D."/>
            <person name="Copeland A."/>
            <person name="Barry K.W."/>
            <person name="Cichocki N."/>
            <person name="Veneault-Fourrey C."/>
            <person name="LaButti K."/>
            <person name="Lindquist E.A."/>
            <person name="Lipzen A."/>
            <person name="Lundell T."/>
            <person name="Morin E."/>
            <person name="Murat C."/>
            <person name="Sun H."/>
            <person name="Tunlid A."/>
            <person name="Henrissat B."/>
            <person name="Grigoriev I.V."/>
            <person name="Hibbett D.S."/>
            <person name="Martin F."/>
            <person name="Nordberg H.P."/>
            <person name="Cantor M.N."/>
            <person name="Hua S.X."/>
        </authorList>
    </citation>
    <scope>NUCLEOTIDE SEQUENCE [LARGE SCALE GENOMIC DNA]</scope>
    <source>
        <strain evidence="1 2">441</strain>
    </source>
</reference>
<name>A0A0C9YWJ4_9AGAM</name>
<gene>
    <name evidence="1" type="ORF">PISMIDRAFT_672141</name>
</gene>
<dbReference type="HOGENOM" id="CLU_2832156_0_0_1"/>
<reference evidence="2" key="2">
    <citation type="submission" date="2015-01" db="EMBL/GenBank/DDBJ databases">
        <title>Evolutionary Origins and Diversification of the Mycorrhizal Mutualists.</title>
        <authorList>
            <consortium name="DOE Joint Genome Institute"/>
            <consortium name="Mycorrhizal Genomics Consortium"/>
            <person name="Kohler A."/>
            <person name="Kuo A."/>
            <person name="Nagy L.G."/>
            <person name="Floudas D."/>
            <person name="Copeland A."/>
            <person name="Barry K.W."/>
            <person name="Cichocki N."/>
            <person name="Veneault-Fourrey C."/>
            <person name="LaButti K."/>
            <person name="Lindquist E.A."/>
            <person name="Lipzen A."/>
            <person name="Lundell T."/>
            <person name="Morin E."/>
            <person name="Murat C."/>
            <person name="Riley R."/>
            <person name="Ohm R."/>
            <person name="Sun H."/>
            <person name="Tunlid A."/>
            <person name="Henrissat B."/>
            <person name="Grigoriev I.V."/>
            <person name="Hibbett D.S."/>
            <person name="Martin F."/>
        </authorList>
    </citation>
    <scope>NUCLEOTIDE SEQUENCE [LARGE SCALE GENOMIC DNA]</scope>
    <source>
        <strain evidence="2">441</strain>
    </source>
</reference>
<accession>A0A0C9YWJ4</accession>
<sequence>MSHFTSFSPTFISPIYDNPLIRKATATSSEDVSFTEFFFPIRFSSRLPQIRRFGLIPRTLGVAEDE</sequence>
<evidence type="ECO:0000313" key="2">
    <source>
        <dbReference type="Proteomes" id="UP000054018"/>
    </source>
</evidence>